<accession>A0A644W2T5</accession>
<organism evidence="2">
    <name type="scientific">bioreactor metagenome</name>
    <dbReference type="NCBI Taxonomy" id="1076179"/>
    <lineage>
        <taxon>unclassified sequences</taxon>
        <taxon>metagenomes</taxon>
        <taxon>ecological metagenomes</taxon>
    </lineage>
</organism>
<sequence>MPNKNMRKLISALTLLGVIRQESYSTSASSSSYHSKNAQVQRIENQRQVQSRNHDNYGS</sequence>
<comment type="caution">
    <text evidence="2">The sequence shown here is derived from an EMBL/GenBank/DDBJ whole genome shotgun (WGS) entry which is preliminary data.</text>
</comment>
<protein>
    <submittedName>
        <fullName evidence="2">Uncharacterized protein</fullName>
    </submittedName>
</protein>
<dbReference type="EMBL" id="VSSQ01000572">
    <property type="protein sequence ID" value="MPL97750.1"/>
    <property type="molecule type" value="Genomic_DNA"/>
</dbReference>
<proteinExistence type="predicted"/>
<name>A0A644W2T5_9ZZZZ</name>
<dbReference type="AlphaFoldDB" id="A0A644W2T5"/>
<feature type="compositionally biased region" description="Polar residues" evidence="1">
    <location>
        <begin position="36"/>
        <end position="51"/>
    </location>
</feature>
<feature type="compositionally biased region" description="Low complexity" evidence="1">
    <location>
        <begin position="24"/>
        <end position="35"/>
    </location>
</feature>
<gene>
    <name evidence="2" type="ORF">SDC9_43945</name>
</gene>
<evidence type="ECO:0000313" key="2">
    <source>
        <dbReference type="EMBL" id="MPL97750.1"/>
    </source>
</evidence>
<reference evidence="2" key="1">
    <citation type="submission" date="2019-08" db="EMBL/GenBank/DDBJ databases">
        <authorList>
            <person name="Kucharzyk K."/>
            <person name="Murdoch R.W."/>
            <person name="Higgins S."/>
            <person name="Loffler F."/>
        </authorList>
    </citation>
    <scope>NUCLEOTIDE SEQUENCE</scope>
</reference>
<evidence type="ECO:0000256" key="1">
    <source>
        <dbReference type="SAM" id="MobiDB-lite"/>
    </source>
</evidence>
<feature type="region of interest" description="Disordered" evidence="1">
    <location>
        <begin position="24"/>
        <end position="59"/>
    </location>
</feature>